<feature type="DNA-binding region" description="Fork-head" evidence="9">
    <location>
        <begin position="158"/>
        <end position="219"/>
    </location>
</feature>
<dbReference type="EMBL" id="CANHGI010000001">
    <property type="protein sequence ID" value="CAI5438049.1"/>
    <property type="molecule type" value="Genomic_DNA"/>
</dbReference>
<comment type="caution">
    <text evidence="12">The sequence shown here is derived from an EMBL/GenBank/DDBJ whole genome shotgun (WGS) entry which is preliminary data.</text>
</comment>
<feature type="region of interest" description="Disordered" evidence="10">
    <location>
        <begin position="1"/>
        <end position="62"/>
    </location>
</feature>
<dbReference type="GO" id="GO:0000978">
    <property type="term" value="F:RNA polymerase II cis-regulatory region sequence-specific DNA binding"/>
    <property type="evidence" value="ECO:0007669"/>
    <property type="project" value="TreeGrafter"/>
</dbReference>
<evidence type="ECO:0000256" key="10">
    <source>
        <dbReference type="SAM" id="MobiDB-lite"/>
    </source>
</evidence>
<dbReference type="OrthoDB" id="5954824at2759"/>
<proteinExistence type="predicted"/>
<evidence type="ECO:0000256" key="8">
    <source>
        <dbReference type="ARBA" id="ARBA00023242"/>
    </source>
</evidence>
<dbReference type="AlphaFoldDB" id="A0A9P1MSG7"/>
<keyword evidence="4" id="KW-0963">Cytoplasm</keyword>
<evidence type="ECO:0000256" key="3">
    <source>
        <dbReference type="ARBA" id="ARBA00022473"/>
    </source>
</evidence>
<dbReference type="Proteomes" id="UP001152747">
    <property type="component" value="Unassembled WGS sequence"/>
</dbReference>
<organism evidence="12 13">
    <name type="scientific">Caenorhabditis angaria</name>
    <dbReference type="NCBI Taxonomy" id="860376"/>
    <lineage>
        <taxon>Eukaryota</taxon>
        <taxon>Metazoa</taxon>
        <taxon>Ecdysozoa</taxon>
        <taxon>Nematoda</taxon>
        <taxon>Chromadorea</taxon>
        <taxon>Rhabditida</taxon>
        <taxon>Rhabditina</taxon>
        <taxon>Rhabditomorpha</taxon>
        <taxon>Rhabditoidea</taxon>
        <taxon>Rhabditidae</taxon>
        <taxon>Peloderinae</taxon>
        <taxon>Caenorhabditis</taxon>
    </lineage>
</organism>
<dbReference type="PANTHER" id="PTHR45767:SF2">
    <property type="entry name" value="FORKHEAD BOX PROTEIN O"/>
    <property type="match status" value="1"/>
</dbReference>
<protein>
    <recommendedName>
        <fullName evidence="11">Fork-head domain-containing protein</fullName>
    </recommendedName>
</protein>
<dbReference type="SMART" id="SM00339">
    <property type="entry name" value="FH"/>
    <property type="match status" value="1"/>
</dbReference>
<evidence type="ECO:0000313" key="12">
    <source>
        <dbReference type="EMBL" id="CAI5438049.1"/>
    </source>
</evidence>
<accession>A0A9P1MSG7</accession>
<evidence type="ECO:0000259" key="11">
    <source>
        <dbReference type="PROSITE" id="PS50039"/>
    </source>
</evidence>
<evidence type="ECO:0000256" key="2">
    <source>
        <dbReference type="ARBA" id="ARBA00004496"/>
    </source>
</evidence>
<dbReference type="SUPFAM" id="SSF46785">
    <property type="entry name" value="Winged helix' DNA-binding domain"/>
    <property type="match status" value="1"/>
</dbReference>
<keyword evidence="3" id="KW-0217">Developmental protein</keyword>
<dbReference type="PROSITE" id="PS50039">
    <property type="entry name" value="FORK_HEAD_3"/>
    <property type="match status" value="1"/>
</dbReference>
<dbReference type="InterPro" id="IPR036388">
    <property type="entry name" value="WH-like_DNA-bd_sf"/>
</dbReference>
<keyword evidence="7" id="KW-0804">Transcription</keyword>
<evidence type="ECO:0000313" key="13">
    <source>
        <dbReference type="Proteomes" id="UP001152747"/>
    </source>
</evidence>
<keyword evidence="6 9" id="KW-0238">DNA-binding</keyword>
<dbReference type="GO" id="GO:0000981">
    <property type="term" value="F:DNA-binding transcription factor activity, RNA polymerase II-specific"/>
    <property type="evidence" value="ECO:0007669"/>
    <property type="project" value="TreeGrafter"/>
</dbReference>
<keyword evidence="5" id="KW-0805">Transcription regulation</keyword>
<evidence type="ECO:0000256" key="1">
    <source>
        <dbReference type="ARBA" id="ARBA00004123"/>
    </source>
</evidence>
<dbReference type="Gene3D" id="1.10.10.10">
    <property type="entry name" value="Winged helix-like DNA-binding domain superfamily/Winged helix DNA-binding domain"/>
    <property type="match status" value="1"/>
</dbReference>
<dbReference type="PRINTS" id="PR00053">
    <property type="entry name" value="FORKHEAD"/>
</dbReference>
<keyword evidence="8 9" id="KW-0539">Nucleus</keyword>
<evidence type="ECO:0000256" key="9">
    <source>
        <dbReference type="PROSITE-ProRule" id="PRU00089"/>
    </source>
</evidence>
<dbReference type="InterPro" id="IPR001766">
    <property type="entry name" value="Fork_head_dom"/>
</dbReference>
<dbReference type="PANTHER" id="PTHR45767">
    <property type="entry name" value="FORKHEAD BOX PROTEIN O"/>
    <property type="match status" value="1"/>
</dbReference>
<dbReference type="Pfam" id="PF00250">
    <property type="entry name" value="Forkhead"/>
    <property type="match status" value="1"/>
</dbReference>
<evidence type="ECO:0000256" key="6">
    <source>
        <dbReference type="ARBA" id="ARBA00023125"/>
    </source>
</evidence>
<comment type="subcellular location">
    <subcellularLocation>
        <location evidence="2">Cytoplasm</location>
    </subcellularLocation>
    <subcellularLocation>
        <location evidence="1 9">Nucleus</location>
    </subcellularLocation>
</comment>
<name>A0A9P1MSG7_9PELO</name>
<dbReference type="InterPro" id="IPR036390">
    <property type="entry name" value="WH_DNA-bd_sf"/>
</dbReference>
<evidence type="ECO:0000256" key="4">
    <source>
        <dbReference type="ARBA" id="ARBA00022490"/>
    </source>
</evidence>
<feature type="domain" description="Fork-head" evidence="11">
    <location>
        <begin position="158"/>
        <end position="219"/>
    </location>
</feature>
<gene>
    <name evidence="12" type="ORF">CAMP_LOCUS686</name>
</gene>
<evidence type="ECO:0000256" key="5">
    <source>
        <dbReference type="ARBA" id="ARBA00023015"/>
    </source>
</evidence>
<dbReference type="GO" id="GO:0005737">
    <property type="term" value="C:cytoplasm"/>
    <property type="evidence" value="ECO:0007669"/>
    <property type="project" value="UniProtKB-SubCell"/>
</dbReference>
<dbReference type="GO" id="GO:0005634">
    <property type="term" value="C:nucleus"/>
    <property type="evidence" value="ECO:0007669"/>
    <property type="project" value="UniProtKB-SubCell"/>
</dbReference>
<sequence length="219" mass="23303">MHHHSHHLSEFGTTSNGPAATSSSTSSSSIGHLGADPYVGANVMGGGPDQIPMLGGPPSDHELGPMARDRCNTWPMRRPQLDGGGTQQTSPLIHDQIPEEEDLFGSNEHCGRLGGSSNGSNALLHSPGMSSPLNSALSPCDDSPESAAKKATTRRNAWGNMSYADLITQAIIQSPDKRLTLAQVYEWMVQNVPYFRDKGDSNSSAGWKVSFELGYGISL</sequence>
<keyword evidence="13" id="KW-1185">Reference proteome</keyword>
<evidence type="ECO:0000256" key="7">
    <source>
        <dbReference type="ARBA" id="ARBA00023163"/>
    </source>
</evidence>
<feature type="region of interest" description="Disordered" evidence="10">
    <location>
        <begin position="117"/>
        <end position="153"/>
    </location>
</feature>
<feature type="compositionally biased region" description="Polar residues" evidence="10">
    <location>
        <begin position="11"/>
        <end position="20"/>
    </location>
</feature>
<reference evidence="12" key="1">
    <citation type="submission" date="2022-11" db="EMBL/GenBank/DDBJ databases">
        <authorList>
            <person name="Kikuchi T."/>
        </authorList>
    </citation>
    <scope>NUCLEOTIDE SEQUENCE</scope>
    <source>
        <strain evidence="12">PS1010</strain>
    </source>
</reference>
<feature type="compositionally biased region" description="Polar residues" evidence="10">
    <location>
        <begin position="118"/>
        <end position="137"/>
    </location>
</feature>